<comment type="function">
    <text evidence="1">Plays a role in the regulation of phosphate uptake.</text>
</comment>
<dbReference type="InterPro" id="IPR028366">
    <property type="entry name" value="PhoU"/>
</dbReference>
<dbReference type="PANTHER" id="PTHR42930:SF3">
    <property type="entry name" value="PHOSPHATE-SPECIFIC TRANSPORT SYSTEM ACCESSORY PROTEIN PHOU"/>
    <property type="match status" value="1"/>
</dbReference>
<dbReference type="EMBL" id="JAFBEC010000002">
    <property type="protein sequence ID" value="MBM7631652.1"/>
    <property type="molecule type" value="Genomic_DNA"/>
</dbReference>
<evidence type="ECO:0000313" key="4">
    <source>
        <dbReference type="Proteomes" id="UP000741863"/>
    </source>
</evidence>
<comment type="similarity">
    <text evidence="1">Belongs to the PhoU family.</text>
</comment>
<evidence type="ECO:0000256" key="1">
    <source>
        <dbReference type="PIRNR" id="PIRNR003107"/>
    </source>
</evidence>
<sequence length="219" mass="25049">MQRSMLAEKVAHLHRELHQMGMESLQSLKSTLIAIDDEDMERSKQVIEQDATINQYELSINDAIVEVLVTQQPVATDLRTLTAMMKVTADYERLGDLSVEIAKSNLHRAPFHFSAYEKGILLEMGEYCIAMAEEAMEAFHDLDLERVMRIEQSDVVVDDLYGRAIREFILNGHDERAVIQLAYIARSLERIGDHCTNIAEQVMYVKKGIHFDLNRPTIV</sequence>
<keyword evidence="1" id="KW-0592">Phosphate transport</keyword>
<dbReference type="PIRSF" id="PIRSF003107">
    <property type="entry name" value="PhoU"/>
    <property type="match status" value="1"/>
</dbReference>
<dbReference type="Pfam" id="PF01895">
    <property type="entry name" value="PhoU"/>
    <property type="match status" value="2"/>
</dbReference>
<evidence type="ECO:0000313" key="3">
    <source>
        <dbReference type="EMBL" id="MBM7631652.1"/>
    </source>
</evidence>
<reference evidence="3 4" key="1">
    <citation type="submission" date="2021-01" db="EMBL/GenBank/DDBJ databases">
        <title>Genomic Encyclopedia of Type Strains, Phase IV (KMG-IV): sequencing the most valuable type-strain genomes for metagenomic binning, comparative biology and taxonomic classification.</title>
        <authorList>
            <person name="Goeker M."/>
        </authorList>
    </citation>
    <scope>NUCLEOTIDE SEQUENCE [LARGE SCALE GENOMIC DNA]</scope>
    <source>
        <strain evidence="3 4">DSM 25540</strain>
    </source>
</reference>
<dbReference type="Proteomes" id="UP000741863">
    <property type="component" value="Unassembled WGS sequence"/>
</dbReference>
<keyword evidence="1" id="KW-0813">Transport</keyword>
<dbReference type="Gene3D" id="1.20.58.220">
    <property type="entry name" value="Phosphate transport system protein phou homolog 2, domain 2"/>
    <property type="match status" value="1"/>
</dbReference>
<gene>
    <name evidence="3" type="ORF">JOD17_000744</name>
</gene>
<protein>
    <recommendedName>
        <fullName evidence="1">Phosphate-specific transport system accessory protein PhoU</fullName>
    </recommendedName>
</protein>
<feature type="domain" description="PhoU" evidence="2">
    <location>
        <begin position="121"/>
        <end position="202"/>
    </location>
</feature>
<organism evidence="3 4">
    <name type="scientific">Geomicrobium sediminis</name>
    <dbReference type="NCBI Taxonomy" id="1347788"/>
    <lineage>
        <taxon>Bacteria</taxon>
        <taxon>Bacillati</taxon>
        <taxon>Bacillota</taxon>
        <taxon>Bacilli</taxon>
        <taxon>Bacillales</taxon>
        <taxon>Geomicrobium</taxon>
    </lineage>
</organism>
<name>A0ABS2P8L6_9BACL</name>
<comment type="subunit">
    <text evidence="1">Homodimer.</text>
</comment>
<comment type="subcellular location">
    <subcellularLocation>
        <location evidence="1">Cytoplasm</location>
    </subcellularLocation>
</comment>
<evidence type="ECO:0000259" key="2">
    <source>
        <dbReference type="Pfam" id="PF01895"/>
    </source>
</evidence>
<dbReference type="RefSeq" id="WP_204695753.1">
    <property type="nucleotide sequence ID" value="NZ_JAFBEC010000002.1"/>
</dbReference>
<accession>A0ABS2P8L6</accession>
<feature type="domain" description="PhoU" evidence="2">
    <location>
        <begin position="17"/>
        <end position="103"/>
    </location>
</feature>
<comment type="caution">
    <text evidence="3">The sequence shown here is derived from an EMBL/GenBank/DDBJ whole genome shotgun (WGS) entry which is preliminary data.</text>
</comment>
<proteinExistence type="inferred from homology"/>
<dbReference type="InterPro" id="IPR026022">
    <property type="entry name" value="PhoU_dom"/>
</dbReference>
<dbReference type="PANTHER" id="PTHR42930">
    <property type="entry name" value="PHOSPHATE-SPECIFIC TRANSPORT SYSTEM ACCESSORY PROTEIN PHOU"/>
    <property type="match status" value="1"/>
</dbReference>
<dbReference type="SUPFAM" id="SSF109755">
    <property type="entry name" value="PhoU-like"/>
    <property type="match status" value="1"/>
</dbReference>
<keyword evidence="1" id="KW-0963">Cytoplasm</keyword>
<dbReference type="InterPro" id="IPR038078">
    <property type="entry name" value="PhoU-like_sf"/>
</dbReference>
<dbReference type="NCBIfam" id="TIGR02135">
    <property type="entry name" value="phoU_full"/>
    <property type="match status" value="1"/>
</dbReference>
<keyword evidence="4" id="KW-1185">Reference proteome</keyword>